<dbReference type="KEGG" id="run:DR864_02220"/>
<dbReference type="GO" id="GO:0000155">
    <property type="term" value="F:phosphorelay sensor kinase activity"/>
    <property type="evidence" value="ECO:0007669"/>
    <property type="project" value="InterPro"/>
</dbReference>
<evidence type="ECO:0000313" key="13">
    <source>
        <dbReference type="EMBL" id="AXE16624.1"/>
    </source>
</evidence>
<organism evidence="13 14">
    <name type="scientific">Runella rosea</name>
    <dbReference type="NCBI Taxonomy" id="2259595"/>
    <lineage>
        <taxon>Bacteria</taxon>
        <taxon>Pseudomonadati</taxon>
        <taxon>Bacteroidota</taxon>
        <taxon>Cytophagia</taxon>
        <taxon>Cytophagales</taxon>
        <taxon>Spirosomataceae</taxon>
        <taxon>Runella</taxon>
    </lineage>
</organism>
<dbReference type="Pfam" id="PF02518">
    <property type="entry name" value="HATPase_c"/>
    <property type="match status" value="1"/>
</dbReference>
<dbReference type="GO" id="GO:0005524">
    <property type="term" value="F:ATP binding"/>
    <property type="evidence" value="ECO:0007669"/>
    <property type="project" value="UniProtKB-KW"/>
</dbReference>
<keyword evidence="10" id="KW-0472">Membrane</keyword>
<keyword evidence="14" id="KW-1185">Reference proteome</keyword>
<proteinExistence type="predicted"/>
<feature type="domain" description="Histidine kinase/HSP90-like ATPase" evidence="11">
    <location>
        <begin position="543"/>
        <end position="626"/>
    </location>
</feature>
<dbReference type="InterPro" id="IPR003594">
    <property type="entry name" value="HATPase_dom"/>
</dbReference>
<dbReference type="InterPro" id="IPR036890">
    <property type="entry name" value="HATPase_C_sf"/>
</dbReference>
<dbReference type="Gene3D" id="1.25.40.10">
    <property type="entry name" value="Tetratricopeptide repeat domain"/>
    <property type="match status" value="2"/>
</dbReference>
<dbReference type="AlphaFoldDB" id="A0A344TDA3"/>
<dbReference type="InterPro" id="IPR011990">
    <property type="entry name" value="TPR-like_helical_dom_sf"/>
</dbReference>
<comment type="catalytic activity">
    <reaction evidence="1">
        <text>ATP + protein L-histidine = ADP + protein N-phospho-L-histidine.</text>
        <dbReference type="EC" id="2.7.13.3"/>
    </reaction>
</comment>
<evidence type="ECO:0000256" key="10">
    <source>
        <dbReference type="SAM" id="Phobius"/>
    </source>
</evidence>
<evidence type="ECO:0000256" key="1">
    <source>
        <dbReference type="ARBA" id="ARBA00000085"/>
    </source>
</evidence>
<keyword evidence="3" id="KW-0597">Phosphoprotein</keyword>
<evidence type="ECO:0000256" key="9">
    <source>
        <dbReference type="SAM" id="Coils"/>
    </source>
</evidence>
<feature type="transmembrane region" description="Helical" evidence="10">
    <location>
        <begin position="372"/>
        <end position="391"/>
    </location>
</feature>
<dbReference type="InterPro" id="IPR011712">
    <property type="entry name" value="Sig_transdc_His_kin_sub3_dim/P"/>
</dbReference>
<feature type="coiled-coil region" evidence="9">
    <location>
        <begin position="391"/>
        <end position="429"/>
    </location>
</feature>
<keyword evidence="4" id="KW-0808">Transferase</keyword>
<dbReference type="GO" id="GO:0046983">
    <property type="term" value="F:protein dimerization activity"/>
    <property type="evidence" value="ECO:0007669"/>
    <property type="project" value="InterPro"/>
</dbReference>
<dbReference type="InterPro" id="IPR050482">
    <property type="entry name" value="Sensor_HK_TwoCompSys"/>
</dbReference>
<evidence type="ECO:0000256" key="5">
    <source>
        <dbReference type="ARBA" id="ARBA00022741"/>
    </source>
</evidence>
<dbReference type="RefSeq" id="WP_114065411.1">
    <property type="nucleotide sequence ID" value="NZ_CP030850.1"/>
</dbReference>
<keyword evidence="9" id="KW-0175">Coiled coil</keyword>
<dbReference type="Proteomes" id="UP000251993">
    <property type="component" value="Chromosome"/>
</dbReference>
<accession>A0A344TDA3</accession>
<dbReference type="EC" id="2.7.13.3" evidence="2"/>
<evidence type="ECO:0000259" key="12">
    <source>
        <dbReference type="Pfam" id="PF07730"/>
    </source>
</evidence>
<evidence type="ECO:0000313" key="14">
    <source>
        <dbReference type="Proteomes" id="UP000251993"/>
    </source>
</evidence>
<keyword evidence="7" id="KW-0067">ATP-binding</keyword>
<keyword evidence="10" id="KW-0812">Transmembrane</keyword>
<dbReference type="PANTHER" id="PTHR24421">
    <property type="entry name" value="NITRATE/NITRITE SENSOR PROTEIN NARX-RELATED"/>
    <property type="match status" value="1"/>
</dbReference>
<keyword evidence="5" id="KW-0547">Nucleotide-binding</keyword>
<dbReference type="Gene3D" id="1.20.5.1930">
    <property type="match status" value="1"/>
</dbReference>
<dbReference type="PANTHER" id="PTHR24421:SF10">
    <property type="entry name" value="NITRATE_NITRITE SENSOR PROTEIN NARQ"/>
    <property type="match status" value="1"/>
</dbReference>
<evidence type="ECO:0000256" key="4">
    <source>
        <dbReference type="ARBA" id="ARBA00022679"/>
    </source>
</evidence>
<dbReference type="EMBL" id="CP030850">
    <property type="protein sequence ID" value="AXE16624.1"/>
    <property type="molecule type" value="Genomic_DNA"/>
</dbReference>
<dbReference type="CDD" id="cd16917">
    <property type="entry name" value="HATPase_UhpB-NarQ-NarX-like"/>
    <property type="match status" value="1"/>
</dbReference>
<evidence type="ECO:0000256" key="7">
    <source>
        <dbReference type="ARBA" id="ARBA00022840"/>
    </source>
</evidence>
<name>A0A344TDA3_9BACT</name>
<evidence type="ECO:0000256" key="8">
    <source>
        <dbReference type="ARBA" id="ARBA00023012"/>
    </source>
</evidence>
<dbReference type="SUPFAM" id="SSF55874">
    <property type="entry name" value="ATPase domain of HSP90 chaperone/DNA topoisomerase II/histidine kinase"/>
    <property type="match status" value="1"/>
</dbReference>
<dbReference type="InterPro" id="IPR019734">
    <property type="entry name" value="TPR_rpt"/>
</dbReference>
<dbReference type="OrthoDB" id="613934at2"/>
<evidence type="ECO:0000256" key="2">
    <source>
        <dbReference type="ARBA" id="ARBA00012438"/>
    </source>
</evidence>
<evidence type="ECO:0000256" key="6">
    <source>
        <dbReference type="ARBA" id="ARBA00022777"/>
    </source>
</evidence>
<evidence type="ECO:0000259" key="11">
    <source>
        <dbReference type="Pfam" id="PF02518"/>
    </source>
</evidence>
<dbReference type="Gene3D" id="3.30.565.10">
    <property type="entry name" value="Histidine kinase-like ATPase, C-terminal domain"/>
    <property type="match status" value="1"/>
</dbReference>
<dbReference type="Pfam" id="PF07730">
    <property type="entry name" value="HisKA_3"/>
    <property type="match status" value="1"/>
</dbReference>
<feature type="domain" description="Signal transduction histidine kinase subgroup 3 dimerisation and phosphoacceptor" evidence="12">
    <location>
        <begin position="437"/>
        <end position="502"/>
    </location>
</feature>
<dbReference type="SUPFAM" id="SSF48452">
    <property type="entry name" value="TPR-like"/>
    <property type="match status" value="1"/>
</dbReference>
<evidence type="ECO:0000256" key="3">
    <source>
        <dbReference type="ARBA" id="ARBA00022553"/>
    </source>
</evidence>
<keyword evidence="6" id="KW-0418">Kinase</keyword>
<sequence>MQSFTKRSVVLSIFMLLSAATYGQYFRVSYSVDSLKKVLLAVENKSSPTQKKEILTLNSLIATALNKGAQFDSSLSLLRKILPELQAQNMLNEVAEAHFHIGWALQKKELYFEAVKSFEEAIIAARKAKNDSLLAISHHWAGISYSDQKVYPKSLWHYKKELEICQKAKLQFQQADCMNSIGLHYFRFEKIDSAFYFFDECRKISEKNHFDILLPISYKNVGRCYLALGNEPNGKGFILHSVKLFLNHKQESIQWLAMFSYVELARYYAKKRNYPLSNLYALKGLKINEKANFTDMQQDFSILLYQNHKATKQTSEALQYLEIYQKASEKINQNYLAQQHAALDERVQNEQQKNQIYVLNQEKIAKQRERNWLMGGLTVAGVLLFVIGKLYQANRKQKKVIQKANEQLEEKVKLRTAELQRALDEIKQAILKGQILERTRVAAELHDNLGSLLSAISISMEVVDVGELSPHEQQIFVGIQQQINAAYHHVRLLAHNLQPAELEKEGLKKALEIFAAKINQGKYFYLALDTEALVPFSKDLEFTLYSICLELINNTLKHAQATQVRIAFDQQTAHHWQMIVVDNGKGMMPNAKEGFGIQNIRNRLEQIGATLYIIQEKGLTFLIDFKTDE</sequence>
<gene>
    <name evidence="13" type="ORF">DR864_02220</name>
</gene>
<protein>
    <recommendedName>
        <fullName evidence="2">histidine kinase</fullName>
        <ecNumber evidence="2">2.7.13.3</ecNumber>
    </recommendedName>
</protein>
<reference evidence="13 14" key="1">
    <citation type="submission" date="2018-07" db="EMBL/GenBank/DDBJ databases">
        <title>Genome sequencing of Runella.</title>
        <authorList>
            <person name="Baek M.-G."/>
            <person name="Yi H."/>
        </authorList>
    </citation>
    <scope>NUCLEOTIDE SEQUENCE [LARGE SCALE GENOMIC DNA]</scope>
    <source>
        <strain evidence="13 14">HYN0085</strain>
    </source>
</reference>
<keyword evidence="10" id="KW-1133">Transmembrane helix</keyword>
<dbReference type="GO" id="GO:0016020">
    <property type="term" value="C:membrane"/>
    <property type="evidence" value="ECO:0007669"/>
    <property type="project" value="InterPro"/>
</dbReference>
<dbReference type="SMART" id="SM00028">
    <property type="entry name" value="TPR"/>
    <property type="match status" value="3"/>
</dbReference>
<keyword evidence="8" id="KW-0902">Two-component regulatory system</keyword>